<dbReference type="EMBL" id="CP013002">
    <property type="protein sequence ID" value="ALL15302.1"/>
    <property type="molecule type" value="Genomic_DNA"/>
</dbReference>
<reference evidence="2 3" key="1">
    <citation type="submission" date="2015-10" db="EMBL/GenBank/DDBJ databases">
        <title>Conservation of the essential genome among Caulobacter and Brevundimonas species.</title>
        <authorList>
            <person name="Scott D."/>
            <person name="Ely B."/>
        </authorList>
    </citation>
    <scope>NUCLEOTIDE SEQUENCE [LARGE SCALE GENOMIC DNA]</scope>
    <source>
        <strain evidence="2 3">CB4</strain>
    </source>
</reference>
<dbReference type="InterPro" id="IPR012349">
    <property type="entry name" value="Split_barrel_FMN-bd"/>
</dbReference>
<dbReference type="Proteomes" id="UP000056905">
    <property type="component" value="Chromosome"/>
</dbReference>
<dbReference type="SUPFAM" id="SSF50475">
    <property type="entry name" value="FMN-binding split barrel"/>
    <property type="match status" value="1"/>
</dbReference>
<dbReference type="PANTHER" id="PTHR34818">
    <property type="entry name" value="PROTEIN BLI-3"/>
    <property type="match status" value="1"/>
</dbReference>
<feature type="domain" description="General stress protein FMN-binding split barrel" evidence="1">
    <location>
        <begin position="8"/>
        <end position="142"/>
    </location>
</feature>
<dbReference type="OrthoDB" id="1432662at2"/>
<dbReference type="PANTHER" id="PTHR34818:SF1">
    <property type="entry name" value="PROTEIN BLI-3"/>
    <property type="match status" value="1"/>
</dbReference>
<evidence type="ECO:0000313" key="3">
    <source>
        <dbReference type="Proteomes" id="UP000056905"/>
    </source>
</evidence>
<dbReference type="InterPro" id="IPR052917">
    <property type="entry name" value="Stress-Dev_Protein"/>
</dbReference>
<name>A0A0P0P4A7_9CAUL</name>
<dbReference type="STRING" id="69395.AQ619_10425"/>
<dbReference type="InterPro" id="IPR038725">
    <property type="entry name" value="YdaG_split_barrel_FMN-bd"/>
</dbReference>
<dbReference type="AlphaFoldDB" id="A0A0P0P4A7"/>
<proteinExistence type="predicted"/>
<sequence>MSDQADLVARFWKTLKADRTVMLGLSEVEGGHAQPMTALFEGDHSGPLWIFTSSETSLVSALGSETLDGILNFVSKGHELFATVQGRLCLDTDRATVDRLWNPAIAAWYAGREDPKLRLLRFEPGAAQIWLNEHSLMAGVKMLLGADPKADYKDKVAEVRL</sequence>
<accession>A0A0P0P4A7</accession>
<keyword evidence="3" id="KW-1185">Reference proteome</keyword>
<gene>
    <name evidence="2" type="ORF">AQ619_10425</name>
</gene>
<dbReference type="KEGG" id="chq:AQ619_10425"/>
<evidence type="ECO:0000313" key="2">
    <source>
        <dbReference type="EMBL" id="ALL15302.1"/>
    </source>
</evidence>
<evidence type="ECO:0000259" key="1">
    <source>
        <dbReference type="Pfam" id="PF16242"/>
    </source>
</evidence>
<protein>
    <submittedName>
        <fullName evidence="2">General stress protein</fullName>
    </submittedName>
</protein>
<dbReference type="RefSeq" id="WP_062151555.1">
    <property type="nucleotide sequence ID" value="NZ_CP013002.1"/>
</dbReference>
<dbReference type="Pfam" id="PF16242">
    <property type="entry name" value="Pyrid_ox_like"/>
    <property type="match status" value="1"/>
</dbReference>
<dbReference type="Gene3D" id="2.30.110.10">
    <property type="entry name" value="Electron Transport, Fmn-binding Protein, Chain A"/>
    <property type="match status" value="1"/>
</dbReference>
<organism evidence="2 3">
    <name type="scientific">Caulobacter henricii</name>
    <dbReference type="NCBI Taxonomy" id="69395"/>
    <lineage>
        <taxon>Bacteria</taxon>
        <taxon>Pseudomonadati</taxon>
        <taxon>Pseudomonadota</taxon>
        <taxon>Alphaproteobacteria</taxon>
        <taxon>Caulobacterales</taxon>
        <taxon>Caulobacteraceae</taxon>
        <taxon>Caulobacter</taxon>
    </lineage>
</organism>